<accession>A0AAN9PVJ7</accession>
<dbReference type="PANTHER" id="PTHR31009">
    <property type="entry name" value="S-ADENOSYL-L-METHIONINE:CARBOXYL METHYLTRANSFERASE FAMILY PROTEIN"/>
    <property type="match status" value="1"/>
</dbReference>
<feature type="region of interest" description="Disordered" evidence="5">
    <location>
        <begin position="1"/>
        <end position="31"/>
    </location>
</feature>
<gene>
    <name evidence="6" type="ORF">RJT34_08235</name>
</gene>
<dbReference type="InterPro" id="IPR005299">
    <property type="entry name" value="MeTrfase_7"/>
</dbReference>
<evidence type="ECO:0000313" key="6">
    <source>
        <dbReference type="EMBL" id="KAK7310623.1"/>
    </source>
</evidence>
<keyword evidence="2" id="KW-0808">Transferase</keyword>
<evidence type="ECO:0000256" key="4">
    <source>
        <dbReference type="ARBA" id="ARBA00022842"/>
    </source>
</evidence>
<name>A0AAN9PVJ7_CLITE</name>
<organism evidence="6 7">
    <name type="scientific">Clitoria ternatea</name>
    <name type="common">Butterfly pea</name>
    <dbReference type="NCBI Taxonomy" id="43366"/>
    <lineage>
        <taxon>Eukaryota</taxon>
        <taxon>Viridiplantae</taxon>
        <taxon>Streptophyta</taxon>
        <taxon>Embryophyta</taxon>
        <taxon>Tracheophyta</taxon>
        <taxon>Spermatophyta</taxon>
        <taxon>Magnoliopsida</taxon>
        <taxon>eudicotyledons</taxon>
        <taxon>Gunneridae</taxon>
        <taxon>Pentapetalae</taxon>
        <taxon>rosids</taxon>
        <taxon>fabids</taxon>
        <taxon>Fabales</taxon>
        <taxon>Fabaceae</taxon>
        <taxon>Papilionoideae</taxon>
        <taxon>50 kb inversion clade</taxon>
        <taxon>NPAAA clade</taxon>
        <taxon>indigoferoid/millettioid clade</taxon>
        <taxon>Phaseoleae</taxon>
        <taxon>Clitoria</taxon>
    </lineage>
</organism>
<reference evidence="6 7" key="1">
    <citation type="submission" date="2024-01" db="EMBL/GenBank/DDBJ databases">
        <title>The genomes of 5 underutilized Papilionoideae crops provide insights into root nodulation and disease resistance.</title>
        <authorList>
            <person name="Yuan L."/>
        </authorList>
    </citation>
    <scope>NUCLEOTIDE SEQUENCE [LARGE SCALE GENOMIC DNA]</scope>
    <source>
        <strain evidence="6">LY-2023</strain>
        <tissue evidence="6">Leaf</tissue>
    </source>
</reference>
<evidence type="ECO:0000256" key="3">
    <source>
        <dbReference type="ARBA" id="ARBA00022723"/>
    </source>
</evidence>
<dbReference type="InterPro" id="IPR042086">
    <property type="entry name" value="MeTrfase_capping"/>
</dbReference>
<dbReference type="InterPro" id="IPR029063">
    <property type="entry name" value="SAM-dependent_MTases_sf"/>
</dbReference>
<dbReference type="GO" id="GO:0008168">
    <property type="term" value="F:methyltransferase activity"/>
    <property type="evidence" value="ECO:0007669"/>
    <property type="project" value="UniProtKB-KW"/>
</dbReference>
<keyword evidence="1" id="KW-0489">Methyltransferase</keyword>
<keyword evidence="4" id="KW-0460">Magnesium</keyword>
<dbReference type="SUPFAM" id="SSF53335">
    <property type="entry name" value="S-adenosyl-L-methionine-dependent methyltransferases"/>
    <property type="match status" value="1"/>
</dbReference>
<evidence type="ECO:0000313" key="7">
    <source>
        <dbReference type="Proteomes" id="UP001359559"/>
    </source>
</evidence>
<dbReference type="AlphaFoldDB" id="A0AAN9PVJ7"/>
<evidence type="ECO:0000256" key="5">
    <source>
        <dbReference type="SAM" id="MobiDB-lite"/>
    </source>
</evidence>
<dbReference type="EMBL" id="JAYKXN010000002">
    <property type="protein sequence ID" value="KAK7310623.1"/>
    <property type="molecule type" value="Genomic_DNA"/>
</dbReference>
<sequence>MATKQFLSPNGGVGETSYANNSSHQSKMMSKVKTNLEESIRTLFGNGNSVPSCFKVADLGCSSGPNTLQVAYDIIDIVDNLSRSLDHDTPTFQIFLNDQFLNDFNNIFESLPRFYERLQEAKGDRLSPCFVNAMPGSFYGRLFPANSMHFFHSATSLHWLSQAPKGLAKEAGLVNKGNIYFTNTSPSEVYQAYLEQFQQDFNLFLKSRAEELVHGGGMVLTFVGRDETREIITPWGIVGSALNDMVSEGLIEEEKLDNVNMPRYGPTAQEVKQLIEAEGSFTLQKLDTVNSNWDEGLKENGASDTHVRANFIAKYVRATHEPLLKTLFGEGIIDELFLRFKNKVAKLLEKETLEHASLVLFMTKKS</sequence>
<evidence type="ECO:0000256" key="2">
    <source>
        <dbReference type="ARBA" id="ARBA00022679"/>
    </source>
</evidence>
<dbReference type="Gene3D" id="3.40.50.150">
    <property type="entry name" value="Vaccinia Virus protein VP39"/>
    <property type="match status" value="1"/>
</dbReference>
<dbReference type="GO" id="GO:0046872">
    <property type="term" value="F:metal ion binding"/>
    <property type="evidence" value="ECO:0007669"/>
    <property type="project" value="UniProtKB-KW"/>
</dbReference>
<protein>
    <submittedName>
        <fullName evidence="6">Uncharacterized protein</fullName>
    </submittedName>
</protein>
<dbReference type="GO" id="GO:0032259">
    <property type="term" value="P:methylation"/>
    <property type="evidence" value="ECO:0007669"/>
    <property type="project" value="UniProtKB-KW"/>
</dbReference>
<dbReference type="Proteomes" id="UP001359559">
    <property type="component" value="Unassembled WGS sequence"/>
</dbReference>
<keyword evidence="3" id="KW-0479">Metal-binding</keyword>
<proteinExistence type="predicted"/>
<feature type="compositionally biased region" description="Polar residues" evidence="5">
    <location>
        <begin position="17"/>
        <end position="28"/>
    </location>
</feature>
<dbReference type="Gene3D" id="1.10.1200.270">
    <property type="entry name" value="Methyltransferase, alpha-helical capping domain"/>
    <property type="match status" value="1"/>
</dbReference>
<comment type="caution">
    <text evidence="6">The sequence shown here is derived from an EMBL/GenBank/DDBJ whole genome shotgun (WGS) entry which is preliminary data.</text>
</comment>
<evidence type="ECO:0000256" key="1">
    <source>
        <dbReference type="ARBA" id="ARBA00022603"/>
    </source>
</evidence>
<dbReference type="Pfam" id="PF03492">
    <property type="entry name" value="Methyltransf_7"/>
    <property type="match status" value="1"/>
</dbReference>
<keyword evidence="7" id="KW-1185">Reference proteome</keyword>